<keyword evidence="1" id="KW-0472">Membrane</keyword>
<keyword evidence="3" id="KW-1185">Reference proteome</keyword>
<dbReference type="Proteomes" id="UP001163882">
    <property type="component" value="Chromosome"/>
</dbReference>
<sequence>METDRRTAIILGGLLIAAIVCGIFSSVLEIEEPDYLERLVAAESRILLAVLAQAMMAVFYVAIAAVTYPIVEAHNRVLGVAYLMLRTIGASFLFVGIVTLLLFLPLGRSFAETGGDGVATLEILGHFLRLARDWLNHIGMVLPWSLGAVLLYLVFLRTSIVPLWLAAWGLAGSALTLVATILYMMDLIAVVTTAYIMLNAPTAVFEIVLAVYLIAKGFRRPVSAQVSPALS</sequence>
<dbReference type="RefSeq" id="WP_264224277.1">
    <property type="nucleotide sequence ID" value="NZ_CP107716.1"/>
</dbReference>
<feature type="transmembrane region" description="Helical" evidence="1">
    <location>
        <begin position="196"/>
        <end position="215"/>
    </location>
</feature>
<feature type="transmembrane region" description="Helical" evidence="1">
    <location>
        <begin position="83"/>
        <end position="104"/>
    </location>
</feature>
<dbReference type="EMBL" id="CP107716">
    <property type="protein sequence ID" value="UYQ70586.1"/>
    <property type="molecule type" value="Genomic_DNA"/>
</dbReference>
<evidence type="ECO:0000256" key="1">
    <source>
        <dbReference type="SAM" id="Phobius"/>
    </source>
</evidence>
<feature type="transmembrane region" description="Helical" evidence="1">
    <location>
        <begin position="134"/>
        <end position="156"/>
    </location>
</feature>
<proteinExistence type="predicted"/>
<feature type="transmembrane region" description="Helical" evidence="1">
    <location>
        <begin position="163"/>
        <end position="184"/>
    </location>
</feature>
<gene>
    <name evidence="2" type="ORF">OF122_10885</name>
</gene>
<dbReference type="Pfam" id="PF14329">
    <property type="entry name" value="DUF4386"/>
    <property type="match status" value="1"/>
</dbReference>
<evidence type="ECO:0000313" key="3">
    <source>
        <dbReference type="Proteomes" id="UP001163882"/>
    </source>
</evidence>
<reference evidence="2" key="1">
    <citation type="submission" date="2022-10" db="EMBL/GenBank/DDBJ databases">
        <title>YIM 151497 complete genome.</title>
        <authorList>
            <person name="Chen X."/>
        </authorList>
    </citation>
    <scope>NUCLEOTIDE SEQUENCE</scope>
    <source>
        <strain evidence="2">YIM 151497</strain>
    </source>
</reference>
<keyword evidence="1" id="KW-0812">Transmembrane</keyword>
<keyword evidence="1" id="KW-1133">Transmembrane helix</keyword>
<dbReference type="InterPro" id="IPR025495">
    <property type="entry name" value="DUF4386"/>
</dbReference>
<organism evidence="2 3">
    <name type="scientific">Pelagibacterium flavum</name>
    <dbReference type="NCBI Taxonomy" id="2984530"/>
    <lineage>
        <taxon>Bacteria</taxon>
        <taxon>Pseudomonadati</taxon>
        <taxon>Pseudomonadota</taxon>
        <taxon>Alphaproteobacteria</taxon>
        <taxon>Hyphomicrobiales</taxon>
        <taxon>Devosiaceae</taxon>
        <taxon>Pelagibacterium</taxon>
    </lineage>
</organism>
<feature type="transmembrane region" description="Helical" evidence="1">
    <location>
        <begin position="46"/>
        <end position="71"/>
    </location>
</feature>
<name>A0ABY6IJC8_9HYPH</name>
<protein>
    <submittedName>
        <fullName evidence="2">DUF4386 domain-containing protein</fullName>
    </submittedName>
</protein>
<accession>A0ABY6IJC8</accession>
<feature type="transmembrane region" description="Helical" evidence="1">
    <location>
        <begin position="7"/>
        <end position="26"/>
    </location>
</feature>
<evidence type="ECO:0000313" key="2">
    <source>
        <dbReference type="EMBL" id="UYQ70586.1"/>
    </source>
</evidence>